<feature type="compositionally biased region" description="Acidic residues" evidence="1">
    <location>
        <begin position="113"/>
        <end position="122"/>
    </location>
</feature>
<gene>
    <name evidence="2" type="ORF">CDL15_Pgr026481</name>
    <name evidence="3" type="ORF">CRG98_008040</name>
</gene>
<proteinExistence type="predicted"/>
<evidence type="ECO:0000256" key="1">
    <source>
        <dbReference type="SAM" id="MobiDB-lite"/>
    </source>
</evidence>
<evidence type="ECO:0000313" key="2">
    <source>
        <dbReference type="EMBL" id="OWM73382.1"/>
    </source>
</evidence>
<feature type="compositionally biased region" description="Low complexity" evidence="1">
    <location>
        <begin position="48"/>
        <end position="57"/>
    </location>
</feature>
<keyword evidence="5" id="KW-1185">Reference proteome</keyword>
<reference evidence="2" key="2">
    <citation type="submission" date="2017-06" db="EMBL/GenBank/DDBJ databases">
        <title>The pomegranate genome and the genomics of punicalagin biosynthesis.</title>
        <authorList>
            <person name="Xu C."/>
        </authorList>
    </citation>
    <scope>NUCLEOTIDE SEQUENCE [LARGE SCALE GENOMIC DNA]</scope>
    <source>
        <tissue evidence="2">Fresh leaf</tissue>
    </source>
</reference>
<dbReference type="EMBL" id="PGOL01000365">
    <property type="protein sequence ID" value="PKI71523.1"/>
    <property type="molecule type" value="Genomic_DNA"/>
</dbReference>
<sequence length="129" mass="14961">MPPKRRDRVDNVHDRDNLRHLEQRMEQMDQRMVRMMEQLTQQMVVLMGNQNRENPNSNPNPNPNPEQEESSEESEGEIYSVEYDSYSEGDANIFIEEGPSDDAFFLAGGNGEPEFDEDDEGDDKGYDEN</sequence>
<comment type="caution">
    <text evidence="2">The sequence shown here is derived from an EMBL/GenBank/DDBJ whole genome shotgun (WGS) entry which is preliminary data.</text>
</comment>
<dbReference type="Proteomes" id="UP000233551">
    <property type="component" value="Unassembled WGS sequence"/>
</dbReference>
<feature type="region of interest" description="Disordered" evidence="1">
    <location>
        <begin position="1"/>
        <end position="21"/>
    </location>
</feature>
<organism evidence="2 4">
    <name type="scientific">Punica granatum</name>
    <name type="common">Pomegranate</name>
    <dbReference type="NCBI Taxonomy" id="22663"/>
    <lineage>
        <taxon>Eukaryota</taxon>
        <taxon>Viridiplantae</taxon>
        <taxon>Streptophyta</taxon>
        <taxon>Embryophyta</taxon>
        <taxon>Tracheophyta</taxon>
        <taxon>Spermatophyta</taxon>
        <taxon>Magnoliopsida</taxon>
        <taxon>eudicotyledons</taxon>
        <taxon>Gunneridae</taxon>
        <taxon>Pentapetalae</taxon>
        <taxon>rosids</taxon>
        <taxon>malvids</taxon>
        <taxon>Myrtales</taxon>
        <taxon>Lythraceae</taxon>
        <taxon>Punica</taxon>
    </lineage>
</organism>
<accession>A0A218WN02</accession>
<feature type="compositionally biased region" description="Basic and acidic residues" evidence="1">
    <location>
        <begin position="7"/>
        <end position="21"/>
    </location>
</feature>
<feature type="region of interest" description="Disordered" evidence="1">
    <location>
        <begin position="44"/>
        <end position="129"/>
    </location>
</feature>
<name>A0A218WN02_PUNGR</name>
<dbReference type="EMBL" id="MTKT01003950">
    <property type="protein sequence ID" value="OWM73382.1"/>
    <property type="molecule type" value="Genomic_DNA"/>
</dbReference>
<evidence type="ECO:0000313" key="3">
    <source>
        <dbReference type="EMBL" id="PKI71523.1"/>
    </source>
</evidence>
<protein>
    <submittedName>
        <fullName evidence="2">Uncharacterized protein</fullName>
    </submittedName>
</protein>
<dbReference type="AlphaFoldDB" id="A0A218WN02"/>
<reference evidence="3 5" key="3">
    <citation type="submission" date="2017-11" db="EMBL/GenBank/DDBJ databases">
        <title>De-novo sequencing of pomegranate (Punica granatum L.) genome.</title>
        <authorList>
            <person name="Akparov Z."/>
            <person name="Amiraslanov A."/>
            <person name="Hajiyeva S."/>
            <person name="Abbasov M."/>
            <person name="Kaur K."/>
            <person name="Hamwieh A."/>
            <person name="Solovyev V."/>
            <person name="Salamov A."/>
            <person name="Braich B."/>
            <person name="Kosarev P."/>
            <person name="Mahmoud A."/>
            <person name="Hajiyev E."/>
            <person name="Babayeva S."/>
            <person name="Izzatullayeva V."/>
            <person name="Mammadov A."/>
            <person name="Mammadov A."/>
            <person name="Sharifova S."/>
            <person name="Ojaghi J."/>
            <person name="Eynullazada K."/>
            <person name="Bayramov B."/>
            <person name="Abdulazimova A."/>
            <person name="Shahmuradov I."/>
        </authorList>
    </citation>
    <scope>NUCLEOTIDE SEQUENCE [LARGE SCALE GENOMIC DNA]</scope>
    <source>
        <strain evidence="3">AG2017</strain>
        <strain evidence="5">cv. AG2017</strain>
        <tissue evidence="3">Leaf</tissue>
    </source>
</reference>
<reference evidence="4" key="1">
    <citation type="journal article" date="2017" name="Plant J.">
        <title>The pomegranate (Punica granatum L.) genome and the genomics of punicalagin biosynthesis.</title>
        <authorList>
            <person name="Qin G."/>
            <person name="Xu C."/>
            <person name="Ming R."/>
            <person name="Tang H."/>
            <person name="Guyot R."/>
            <person name="Kramer E.M."/>
            <person name="Hu Y."/>
            <person name="Yi X."/>
            <person name="Qi Y."/>
            <person name="Xu X."/>
            <person name="Gao Z."/>
            <person name="Pan H."/>
            <person name="Jian J."/>
            <person name="Tian Y."/>
            <person name="Yue Z."/>
            <person name="Xu Y."/>
        </authorList>
    </citation>
    <scope>NUCLEOTIDE SEQUENCE [LARGE SCALE GENOMIC DNA]</scope>
    <source>
        <strain evidence="4">cv. Dabenzi</strain>
    </source>
</reference>
<dbReference type="Proteomes" id="UP000197138">
    <property type="component" value="Unassembled WGS sequence"/>
</dbReference>
<evidence type="ECO:0000313" key="4">
    <source>
        <dbReference type="Proteomes" id="UP000197138"/>
    </source>
</evidence>
<evidence type="ECO:0000313" key="5">
    <source>
        <dbReference type="Proteomes" id="UP000233551"/>
    </source>
</evidence>
<feature type="compositionally biased region" description="Acidic residues" evidence="1">
    <location>
        <begin position="66"/>
        <end position="76"/>
    </location>
</feature>